<keyword evidence="3" id="KW-1185">Reference proteome</keyword>
<evidence type="ECO:0000256" key="1">
    <source>
        <dbReference type="SAM" id="MobiDB-lite"/>
    </source>
</evidence>
<feature type="region of interest" description="Disordered" evidence="1">
    <location>
        <begin position="1"/>
        <end position="36"/>
    </location>
</feature>
<dbReference type="Proteomes" id="UP000472267">
    <property type="component" value="Unassembled WGS sequence"/>
</dbReference>
<name>A0A672HTD5_SALFA</name>
<reference evidence="2" key="2">
    <citation type="submission" date="2025-09" db="UniProtKB">
        <authorList>
            <consortium name="Ensembl"/>
        </authorList>
    </citation>
    <scope>IDENTIFICATION</scope>
</reference>
<dbReference type="AlphaFoldDB" id="A0A672HTD5"/>
<accession>A0A672HTD5</accession>
<dbReference type="Ensembl" id="ENSSFAT00005033345.1">
    <property type="protein sequence ID" value="ENSSFAP00005032199.1"/>
    <property type="gene ID" value="ENSSFAG00005016318.1"/>
</dbReference>
<protein>
    <submittedName>
        <fullName evidence="2">Uncharacterized protein</fullName>
    </submittedName>
</protein>
<dbReference type="InParanoid" id="A0A672HTD5"/>
<sequence length="94" mass="9944">MDVEASAGRDSTRRRAAAAAADEDDDGGRAGAGAGGGLEAQVVPLELYDSARAKIDANLRWLFAKSPVGWFWPTGFMFDTPGLYGCFFNILSAV</sequence>
<proteinExistence type="predicted"/>
<organism evidence="2 3">
    <name type="scientific">Salarias fasciatus</name>
    <name type="common">Jewelled blenny</name>
    <name type="synonym">Blennius fasciatus</name>
    <dbReference type="NCBI Taxonomy" id="181472"/>
    <lineage>
        <taxon>Eukaryota</taxon>
        <taxon>Metazoa</taxon>
        <taxon>Chordata</taxon>
        <taxon>Craniata</taxon>
        <taxon>Vertebrata</taxon>
        <taxon>Euteleostomi</taxon>
        <taxon>Actinopterygii</taxon>
        <taxon>Neopterygii</taxon>
        <taxon>Teleostei</taxon>
        <taxon>Neoteleostei</taxon>
        <taxon>Acanthomorphata</taxon>
        <taxon>Ovalentaria</taxon>
        <taxon>Blenniimorphae</taxon>
        <taxon>Blenniiformes</taxon>
        <taxon>Blennioidei</taxon>
        <taxon>Blenniidae</taxon>
        <taxon>Salariinae</taxon>
        <taxon>Salarias</taxon>
    </lineage>
</organism>
<reference evidence="2" key="1">
    <citation type="submission" date="2025-08" db="UniProtKB">
        <authorList>
            <consortium name="Ensembl"/>
        </authorList>
    </citation>
    <scope>IDENTIFICATION</scope>
</reference>
<evidence type="ECO:0000313" key="3">
    <source>
        <dbReference type="Proteomes" id="UP000472267"/>
    </source>
</evidence>
<evidence type="ECO:0000313" key="2">
    <source>
        <dbReference type="Ensembl" id="ENSSFAP00005032199.1"/>
    </source>
</evidence>